<evidence type="ECO:0000313" key="2">
    <source>
        <dbReference type="EMBL" id="AFB21408.1"/>
    </source>
</evidence>
<evidence type="ECO:0000256" key="1">
    <source>
        <dbReference type="SAM" id="Phobius"/>
    </source>
</evidence>
<evidence type="ECO:0000313" key="3">
    <source>
        <dbReference type="Proteomes" id="UP000007878"/>
    </source>
</evidence>
<keyword evidence="3" id="KW-1185">Reference proteome</keyword>
<name>A0ABM5MS99_RICCA</name>
<accession>A0ABM5MS99</accession>
<keyword evidence="1" id="KW-0812">Transmembrane</keyword>
<keyword evidence="1" id="KW-0472">Membrane</keyword>
<keyword evidence="1" id="KW-1133">Transmembrane helix</keyword>
<sequence length="40" mass="4562">MTELLLGINLTAYCITALIVSNLGDRYGRRLIINTRFTDF</sequence>
<protein>
    <submittedName>
        <fullName evidence="2">Bicyclomycin resistance protein</fullName>
    </submittedName>
</protein>
<organism evidence="2 3">
    <name type="scientific">Rickettsia canadensis str. CA410</name>
    <dbReference type="NCBI Taxonomy" id="1105107"/>
    <lineage>
        <taxon>Bacteria</taxon>
        <taxon>Pseudomonadati</taxon>
        <taxon>Pseudomonadota</taxon>
        <taxon>Alphaproteobacteria</taxon>
        <taxon>Rickettsiales</taxon>
        <taxon>Rickettsiaceae</taxon>
        <taxon>Rickettsieae</taxon>
        <taxon>Rickettsia</taxon>
        <taxon>belli group</taxon>
    </lineage>
</organism>
<dbReference type="EMBL" id="CP003304">
    <property type="protein sequence ID" value="AFB21408.1"/>
    <property type="molecule type" value="Genomic_DNA"/>
</dbReference>
<feature type="transmembrane region" description="Helical" evidence="1">
    <location>
        <begin position="6"/>
        <end position="24"/>
    </location>
</feature>
<gene>
    <name evidence="2" type="ORF">RCA_04265</name>
</gene>
<reference evidence="3" key="1">
    <citation type="submission" date="2012-02" db="EMBL/GenBank/DDBJ databases">
        <title>Complete genome sequence of Rickettsia parkeri strain Portsmouth.</title>
        <authorList>
            <person name="Johnson S.L."/>
            <person name="Munk A.C."/>
            <person name="Han S."/>
            <person name="Bruce D.C."/>
            <person name="Dasch G.A."/>
        </authorList>
    </citation>
    <scope>NUCLEOTIDE SEQUENCE [LARGE SCALE GENOMIC DNA]</scope>
    <source>
        <strain evidence="3">CA410</strain>
    </source>
</reference>
<dbReference type="Proteomes" id="UP000007878">
    <property type="component" value="Chromosome"/>
</dbReference>
<proteinExistence type="predicted"/>